<dbReference type="EMBL" id="ADBV01004646">
    <property type="protein sequence ID" value="EJW80280.1"/>
    <property type="molecule type" value="Genomic_DNA"/>
</dbReference>
<name>J9B075_WUCBA</name>
<dbReference type="Gene3D" id="3.10.290.20">
    <property type="entry name" value="Ubiquitin-like 2 activating enzyme e1b. Chain: B, domain 3"/>
    <property type="match status" value="1"/>
</dbReference>
<accession>J9B075</accession>
<comment type="caution">
    <text evidence="1">The sequence shown here is derived from an EMBL/GenBank/DDBJ whole genome shotgun (WGS) entry which is preliminary data.</text>
</comment>
<evidence type="ECO:0000313" key="1">
    <source>
        <dbReference type="EMBL" id="EJW80280.1"/>
    </source>
</evidence>
<sequence length="56" mass="6229">MKSDLIPELNEISTANLSRTLEGEFPDLGLANGDELLIADETRARPISLRIRYQGD</sequence>
<organism evidence="1 2">
    <name type="scientific">Wuchereria bancrofti</name>
    <dbReference type="NCBI Taxonomy" id="6293"/>
    <lineage>
        <taxon>Eukaryota</taxon>
        <taxon>Metazoa</taxon>
        <taxon>Ecdysozoa</taxon>
        <taxon>Nematoda</taxon>
        <taxon>Chromadorea</taxon>
        <taxon>Rhabditida</taxon>
        <taxon>Spirurina</taxon>
        <taxon>Spiruromorpha</taxon>
        <taxon>Filarioidea</taxon>
        <taxon>Onchocercidae</taxon>
        <taxon>Wuchereria</taxon>
    </lineage>
</organism>
<dbReference type="Proteomes" id="UP000004810">
    <property type="component" value="Unassembled WGS sequence"/>
</dbReference>
<dbReference type="AlphaFoldDB" id="J9B075"/>
<evidence type="ECO:0000313" key="2">
    <source>
        <dbReference type="Proteomes" id="UP000004810"/>
    </source>
</evidence>
<gene>
    <name evidence="1" type="ORF">WUBG_08810</name>
</gene>
<proteinExistence type="predicted"/>
<reference evidence="2" key="1">
    <citation type="submission" date="2012-08" db="EMBL/GenBank/DDBJ databases">
        <title>The Genome Sequence of Wuchereria bancrofti.</title>
        <authorList>
            <person name="Nutman T.B."/>
            <person name="Fink D.L."/>
            <person name="Russ C."/>
            <person name="Young S."/>
            <person name="Zeng Q."/>
            <person name="Koehrsen M."/>
            <person name="Alvarado L."/>
            <person name="Berlin A."/>
            <person name="Chapman S.B."/>
            <person name="Chen Z."/>
            <person name="Freedman E."/>
            <person name="Gellesch M."/>
            <person name="Goldberg J."/>
            <person name="Griggs A."/>
            <person name="Gujja S."/>
            <person name="Heilman E.R."/>
            <person name="Heiman D."/>
            <person name="Hepburn T."/>
            <person name="Howarth C."/>
            <person name="Jen D."/>
            <person name="Larson L."/>
            <person name="Lewis B."/>
            <person name="Mehta T."/>
            <person name="Park D."/>
            <person name="Pearson M."/>
            <person name="Roberts A."/>
            <person name="Saif S."/>
            <person name="Shea T."/>
            <person name="Shenoy N."/>
            <person name="Sisk P."/>
            <person name="Stolte C."/>
            <person name="Sykes S."/>
            <person name="Walk T."/>
            <person name="White J."/>
            <person name="Yandava C."/>
            <person name="Haas B."/>
            <person name="Henn M.R."/>
            <person name="Nusbaum C."/>
            <person name="Birren B."/>
        </authorList>
    </citation>
    <scope>NUCLEOTIDE SEQUENCE [LARGE SCALE GENOMIC DNA]</scope>
    <source>
        <strain evidence="2">NA</strain>
    </source>
</reference>
<protein>
    <submittedName>
        <fullName evidence="1">Uncharacterized protein</fullName>
    </submittedName>
</protein>